<name>A0A2X2BEH3_PROMI</name>
<gene>
    <name evidence="1" type="ORF">NCTC10975_00916</name>
</gene>
<protein>
    <submittedName>
        <fullName evidence="1">Uncharacterized protein</fullName>
    </submittedName>
</protein>
<dbReference type="PROSITE" id="PS51257">
    <property type="entry name" value="PROKAR_LIPOPROTEIN"/>
    <property type="match status" value="1"/>
</dbReference>
<dbReference type="EMBL" id="UAUE01000003">
    <property type="protein sequence ID" value="SPY94572.1"/>
    <property type="molecule type" value="Genomic_DNA"/>
</dbReference>
<proteinExistence type="predicted"/>
<sequence length="110" mass="12473">MKKLLFLLIFTLAGCDSQSEIYGHWKNINSDCDVLCSFSIKKQDTAYSDAVVIFDKGPFYKAASGPLIQDKNNKNRYLVRGATGDFLLVLKNGRFFGTNNNFIYEKISEE</sequence>
<dbReference type="RefSeq" id="WP_017628190.1">
    <property type="nucleotide sequence ID" value="NZ_CAXOHV010000011.1"/>
</dbReference>
<organism evidence="1 2">
    <name type="scientific">Proteus mirabilis</name>
    <dbReference type="NCBI Taxonomy" id="584"/>
    <lineage>
        <taxon>Bacteria</taxon>
        <taxon>Pseudomonadati</taxon>
        <taxon>Pseudomonadota</taxon>
        <taxon>Gammaproteobacteria</taxon>
        <taxon>Enterobacterales</taxon>
        <taxon>Morganellaceae</taxon>
        <taxon>Proteus</taxon>
    </lineage>
</organism>
<dbReference type="AlphaFoldDB" id="A0A2X2BEH3"/>
<reference evidence="1 2" key="1">
    <citation type="submission" date="2018-06" db="EMBL/GenBank/DDBJ databases">
        <authorList>
            <consortium name="Pathogen Informatics"/>
            <person name="Doyle S."/>
        </authorList>
    </citation>
    <scope>NUCLEOTIDE SEQUENCE [LARGE SCALE GENOMIC DNA]</scope>
    <source>
        <strain evidence="1 2">NCTC10975</strain>
    </source>
</reference>
<evidence type="ECO:0000313" key="1">
    <source>
        <dbReference type="EMBL" id="SPY94572.1"/>
    </source>
</evidence>
<dbReference type="Proteomes" id="UP000251485">
    <property type="component" value="Unassembled WGS sequence"/>
</dbReference>
<dbReference type="KEGG" id="pvl:AOB99_06900"/>
<evidence type="ECO:0000313" key="2">
    <source>
        <dbReference type="Proteomes" id="UP000251485"/>
    </source>
</evidence>
<accession>A0A2X2BEH3</accession>